<comment type="caution">
    <text evidence="3">The sequence shown here is derived from an EMBL/GenBank/DDBJ whole genome shotgun (WGS) entry which is preliminary data.</text>
</comment>
<protein>
    <recommendedName>
        <fullName evidence="1">DNA polymerase epsilon catalytic subunit</fullName>
        <ecNumber evidence="1">2.7.7.7</ecNumber>
    </recommendedName>
</protein>
<dbReference type="GO" id="GO:0003677">
    <property type="term" value="F:DNA binding"/>
    <property type="evidence" value="ECO:0007669"/>
    <property type="project" value="UniProtKB-KW"/>
</dbReference>
<dbReference type="Gene3D" id="3.30.420.10">
    <property type="entry name" value="Ribonuclease H-like superfamily/Ribonuclease H"/>
    <property type="match status" value="1"/>
</dbReference>
<keyword evidence="1" id="KW-0539">Nucleus</keyword>
<proteinExistence type="inferred from homology"/>
<dbReference type="GO" id="GO:0000278">
    <property type="term" value="P:mitotic cell cycle"/>
    <property type="evidence" value="ECO:0007669"/>
    <property type="project" value="TreeGrafter"/>
</dbReference>
<sequence length="181" mass="21286">MEALQDMREFDVPYHIRFAIDLDIRCGHWFTVRCRDGVTSMERRADLLQRAEPRICAWDIETTKLPLHCMTTSRWCSGRLPCHVFMISYMLDRQGYLITNREVVGGDIANFEFTPKPEFEGPFIIFNEANEEALLRRFFNHMREAAPAIYVTYNGDFFDFPFVEKRAAQHGMDLTQELGFK</sequence>
<keyword evidence="1" id="KW-0235">DNA replication</keyword>
<dbReference type="GO" id="GO:0008622">
    <property type="term" value="C:epsilon DNA polymerase complex"/>
    <property type="evidence" value="ECO:0007669"/>
    <property type="project" value="InterPro"/>
</dbReference>
<evidence type="ECO:0000313" key="4">
    <source>
        <dbReference type="Proteomes" id="UP000485058"/>
    </source>
</evidence>
<name>A0A699ZKR6_HAELA</name>
<keyword evidence="1" id="KW-0004">4Fe-4S</keyword>
<dbReference type="AlphaFoldDB" id="A0A699ZKR6"/>
<gene>
    <name evidence="3" type="ORF">HaLaN_20844</name>
</gene>
<dbReference type="InterPro" id="IPR029703">
    <property type="entry name" value="POL2"/>
</dbReference>
<dbReference type="GO" id="GO:0008310">
    <property type="term" value="F:single-stranded DNA 3'-5' DNA exonuclease activity"/>
    <property type="evidence" value="ECO:0007669"/>
    <property type="project" value="TreeGrafter"/>
</dbReference>
<dbReference type="GO" id="GO:0045004">
    <property type="term" value="P:DNA replication proofreading"/>
    <property type="evidence" value="ECO:0007669"/>
    <property type="project" value="TreeGrafter"/>
</dbReference>
<keyword evidence="1" id="KW-0862">Zinc</keyword>
<accession>A0A699ZKR6</accession>
<keyword evidence="1" id="KW-0808">Transferase</keyword>
<organism evidence="3 4">
    <name type="scientific">Haematococcus lacustris</name>
    <name type="common">Green alga</name>
    <name type="synonym">Haematococcus pluvialis</name>
    <dbReference type="NCBI Taxonomy" id="44745"/>
    <lineage>
        <taxon>Eukaryota</taxon>
        <taxon>Viridiplantae</taxon>
        <taxon>Chlorophyta</taxon>
        <taxon>core chlorophytes</taxon>
        <taxon>Chlorophyceae</taxon>
        <taxon>CS clade</taxon>
        <taxon>Chlamydomonadales</taxon>
        <taxon>Haematococcaceae</taxon>
        <taxon>Haematococcus</taxon>
    </lineage>
</organism>
<keyword evidence="1" id="KW-0238">DNA-binding</keyword>
<keyword evidence="1" id="KW-0863">Zinc-finger</keyword>
<keyword evidence="1" id="KW-0479">Metal-binding</keyword>
<evidence type="ECO:0000259" key="2">
    <source>
        <dbReference type="Pfam" id="PF03104"/>
    </source>
</evidence>
<dbReference type="GO" id="GO:0008270">
    <property type="term" value="F:zinc ion binding"/>
    <property type="evidence" value="ECO:0007669"/>
    <property type="project" value="UniProtKB-KW"/>
</dbReference>
<reference evidence="3 4" key="1">
    <citation type="submission" date="2020-02" db="EMBL/GenBank/DDBJ databases">
        <title>Draft genome sequence of Haematococcus lacustris strain NIES-144.</title>
        <authorList>
            <person name="Morimoto D."/>
            <person name="Nakagawa S."/>
            <person name="Yoshida T."/>
            <person name="Sawayama S."/>
        </authorList>
    </citation>
    <scope>NUCLEOTIDE SEQUENCE [LARGE SCALE GENOMIC DNA]</scope>
    <source>
        <strain evidence="3 4">NIES-144</strain>
    </source>
</reference>
<comment type="subcellular location">
    <subcellularLocation>
        <location evidence="1">Nucleus</location>
    </subcellularLocation>
</comment>
<dbReference type="EMBL" id="BLLF01002228">
    <property type="protein sequence ID" value="GFH23253.1"/>
    <property type="molecule type" value="Genomic_DNA"/>
</dbReference>
<dbReference type="GO" id="GO:0051539">
    <property type="term" value="F:4 iron, 4 sulfur cluster binding"/>
    <property type="evidence" value="ECO:0007669"/>
    <property type="project" value="UniProtKB-KW"/>
</dbReference>
<keyword evidence="1" id="KW-0411">Iron-sulfur</keyword>
<dbReference type="EC" id="2.7.7.7" evidence="1"/>
<dbReference type="SUPFAM" id="SSF53098">
    <property type="entry name" value="Ribonuclease H-like"/>
    <property type="match status" value="1"/>
</dbReference>
<dbReference type="InterPro" id="IPR036397">
    <property type="entry name" value="RNaseH_sf"/>
</dbReference>
<dbReference type="Pfam" id="PF03104">
    <property type="entry name" value="DNA_pol_B_exo1"/>
    <property type="match status" value="1"/>
</dbReference>
<comment type="function">
    <text evidence="1">DNA polymerase II participates in chromosomal DNA replication.</text>
</comment>
<dbReference type="Proteomes" id="UP000485058">
    <property type="component" value="Unassembled WGS sequence"/>
</dbReference>
<comment type="cofactor">
    <cofactor evidence="1">
        <name>[4Fe-4S] cluster</name>
        <dbReference type="ChEBI" id="CHEBI:49883"/>
    </cofactor>
</comment>
<dbReference type="GO" id="GO:0006272">
    <property type="term" value="P:leading strand elongation"/>
    <property type="evidence" value="ECO:0007669"/>
    <property type="project" value="TreeGrafter"/>
</dbReference>
<comment type="similarity">
    <text evidence="1">Belongs to the DNA polymerase type-B family.</text>
</comment>
<keyword evidence="1" id="KW-0548">Nucleotidyltransferase</keyword>
<dbReference type="GO" id="GO:0006287">
    <property type="term" value="P:base-excision repair, gap-filling"/>
    <property type="evidence" value="ECO:0007669"/>
    <property type="project" value="TreeGrafter"/>
</dbReference>
<keyword evidence="4" id="KW-1185">Reference proteome</keyword>
<comment type="catalytic activity">
    <reaction evidence="1">
        <text>DNA(n) + a 2'-deoxyribonucleoside 5'-triphosphate = DNA(n+1) + diphosphate</text>
        <dbReference type="Rhea" id="RHEA:22508"/>
        <dbReference type="Rhea" id="RHEA-COMP:17339"/>
        <dbReference type="Rhea" id="RHEA-COMP:17340"/>
        <dbReference type="ChEBI" id="CHEBI:33019"/>
        <dbReference type="ChEBI" id="CHEBI:61560"/>
        <dbReference type="ChEBI" id="CHEBI:173112"/>
        <dbReference type="EC" id="2.7.7.7"/>
    </reaction>
</comment>
<evidence type="ECO:0000256" key="1">
    <source>
        <dbReference type="RuleBase" id="RU365029"/>
    </source>
</evidence>
<feature type="domain" description="DNA-directed DNA polymerase family B exonuclease" evidence="2">
    <location>
        <begin position="6"/>
        <end position="169"/>
    </location>
</feature>
<dbReference type="PANTHER" id="PTHR10670">
    <property type="entry name" value="DNA POLYMERASE EPSILON CATALYTIC SUBUNIT A"/>
    <property type="match status" value="1"/>
</dbReference>
<dbReference type="PANTHER" id="PTHR10670:SF0">
    <property type="entry name" value="DNA POLYMERASE EPSILON CATALYTIC SUBUNIT A"/>
    <property type="match status" value="1"/>
</dbReference>
<dbReference type="InterPro" id="IPR012337">
    <property type="entry name" value="RNaseH-like_sf"/>
</dbReference>
<dbReference type="InterPro" id="IPR006133">
    <property type="entry name" value="DNA-dir_DNA_pol_B_exonuc"/>
</dbReference>
<dbReference type="GO" id="GO:0003887">
    <property type="term" value="F:DNA-directed DNA polymerase activity"/>
    <property type="evidence" value="ECO:0007669"/>
    <property type="project" value="UniProtKB-KW"/>
</dbReference>
<keyword evidence="1" id="KW-0239">DNA-directed DNA polymerase</keyword>
<dbReference type="GO" id="GO:0006297">
    <property type="term" value="P:nucleotide-excision repair, DNA gap filling"/>
    <property type="evidence" value="ECO:0007669"/>
    <property type="project" value="TreeGrafter"/>
</dbReference>
<keyword evidence="1" id="KW-0408">Iron</keyword>
<evidence type="ECO:0000313" key="3">
    <source>
        <dbReference type="EMBL" id="GFH23253.1"/>
    </source>
</evidence>